<reference evidence="9 10" key="1">
    <citation type="journal article" date="2014" name="Genome Announc.">
        <title>Draft Genome Sequence of Fervidicella metallireducens Strain AeBT, an Iron-Reducing Thermoanaerobe from the Great Artesian Basin.</title>
        <authorList>
            <person name="Patel B.K."/>
        </authorList>
    </citation>
    <scope>NUCLEOTIDE SEQUENCE [LARGE SCALE GENOMIC DNA]</scope>
    <source>
        <strain evidence="9 10">AeB</strain>
    </source>
</reference>
<evidence type="ECO:0000313" key="10">
    <source>
        <dbReference type="Proteomes" id="UP000019681"/>
    </source>
</evidence>
<evidence type="ECO:0000256" key="5">
    <source>
        <dbReference type="ARBA" id="ARBA00022840"/>
    </source>
</evidence>
<dbReference type="Proteomes" id="UP000019681">
    <property type="component" value="Unassembled WGS sequence"/>
</dbReference>
<organism evidence="9 10">
    <name type="scientific">Fervidicella metallireducens AeB</name>
    <dbReference type="NCBI Taxonomy" id="1403537"/>
    <lineage>
        <taxon>Bacteria</taxon>
        <taxon>Bacillati</taxon>
        <taxon>Bacillota</taxon>
        <taxon>Clostridia</taxon>
        <taxon>Eubacteriales</taxon>
        <taxon>Clostridiaceae</taxon>
        <taxon>Fervidicella</taxon>
    </lineage>
</organism>
<keyword evidence="4" id="KW-0347">Helicase</keyword>
<evidence type="ECO:0000256" key="7">
    <source>
        <dbReference type="ARBA" id="ARBA00023204"/>
    </source>
</evidence>
<dbReference type="InterPro" id="IPR011335">
    <property type="entry name" value="Restrct_endonuc-II-like"/>
</dbReference>
<evidence type="ECO:0000313" key="9">
    <source>
        <dbReference type="EMBL" id="EYE87847.1"/>
    </source>
</evidence>
<keyword evidence="5" id="KW-0067">ATP-binding</keyword>
<evidence type="ECO:0000256" key="6">
    <source>
        <dbReference type="ARBA" id="ARBA00023125"/>
    </source>
</evidence>
<dbReference type="EMBL" id="AZQP01000036">
    <property type="protein sequence ID" value="EYE87847.1"/>
    <property type="molecule type" value="Genomic_DNA"/>
</dbReference>
<dbReference type="InterPro" id="IPR038726">
    <property type="entry name" value="PDDEXK_AddAB-type"/>
</dbReference>
<keyword evidence="1" id="KW-0547">Nucleotide-binding</keyword>
<dbReference type="GO" id="GO:0003677">
    <property type="term" value="F:DNA binding"/>
    <property type="evidence" value="ECO:0007669"/>
    <property type="project" value="UniProtKB-KW"/>
</dbReference>
<dbReference type="GO" id="GO:0005524">
    <property type="term" value="F:ATP binding"/>
    <property type="evidence" value="ECO:0007669"/>
    <property type="project" value="UniProtKB-KW"/>
</dbReference>
<dbReference type="SUPFAM" id="SSF52980">
    <property type="entry name" value="Restriction endonuclease-like"/>
    <property type="match status" value="1"/>
</dbReference>
<keyword evidence="3" id="KW-0378">Hydrolase</keyword>
<gene>
    <name evidence="9" type="ORF">Q428_11070</name>
</gene>
<dbReference type="AlphaFoldDB" id="A0A017RT45"/>
<evidence type="ECO:0000256" key="1">
    <source>
        <dbReference type="ARBA" id="ARBA00022741"/>
    </source>
</evidence>
<dbReference type="OrthoDB" id="9768303at2"/>
<evidence type="ECO:0000256" key="4">
    <source>
        <dbReference type="ARBA" id="ARBA00022806"/>
    </source>
</evidence>
<dbReference type="STRING" id="1403537.Q428_11070"/>
<dbReference type="Gene3D" id="3.90.320.10">
    <property type="match status" value="1"/>
</dbReference>
<dbReference type="GO" id="GO:0016787">
    <property type="term" value="F:hydrolase activity"/>
    <property type="evidence" value="ECO:0007669"/>
    <property type="project" value="UniProtKB-KW"/>
</dbReference>
<evidence type="ECO:0000259" key="8">
    <source>
        <dbReference type="Pfam" id="PF12705"/>
    </source>
</evidence>
<keyword evidence="2" id="KW-0227">DNA damage</keyword>
<dbReference type="InterPro" id="IPR011604">
    <property type="entry name" value="PDDEXK-like_dom_sf"/>
</dbReference>
<dbReference type="GO" id="GO:0006281">
    <property type="term" value="P:DNA repair"/>
    <property type="evidence" value="ECO:0007669"/>
    <property type="project" value="UniProtKB-KW"/>
</dbReference>
<evidence type="ECO:0000256" key="3">
    <source>
        <dbReference type="ARBA" id="ARBA00022801"/>
    </source>
</evidence>
<keyword evidence="6" id="KW-0238">DNA-binding</keyword>
<keyword evidence="10" id="KW-1185">Reference proteome</keyword>
<name>A0A017RT45_9CLOT</name>
<dbReference type="GO" id="GO:0004386">
    <property type="term" value="F:helicase activity"/>
    <property type="evidence" value="ECO:0007669"/>
    <property type="project" value="UniProtKB-KW"/>
</dbReference>
<evidence type="ECO:0000256" key="2">
    <source>
        <dbReference type="ARBA" id="ARBA00022763"/>
    </source>
</evidence>
<dbReference type="Pfam" id="PF12705">
    <property type="entry name" value="PDDEXK_1"/>
    <property type="match status" value="1"/>
</dbReference>
<sequence>MAFEIRPYPEWSWSKTRDDVFKDCPRMYYYNYYASHNGWLHDSDEFTKTVYRLKQMKNLYLIFGESLHQIAKNSIAEYIENNKLPDKGVLINTIRNNLNTAYKDSKNKSSWIFSPKKQTMLHEMYYYNALPSGRVEEIKGRIESCITNFLNSRSFKEIIHRKNIKIIELDENLNYMTLEENKIFAIIDLLFISDDGKWVVVDWKTGQESDSIEDQLLIYAVYVNKIYNVPFEKIELRIEYLLSGETFVMNVDETKIEKIKDKIFKSIEEMKGYLINPELNIPMTIDKFPVQPGNFKCCQCNYREICEEKYI</sequence>
<keyword evidence="7" id="KW-0234">DNA repair</keyword>
<comment type="caution">
    <text evidence="9">The sequence shown here is derived from an EMBL/GenBank/DDBJ whole genome shotgun (WGS) entry which is preliminary data.</text>
</comment>
<dbReference type="RefSeq" id="WP_035380735.1">
    <property type="nucleotide sequence ID" value="NZ_AZQP01000036.1"/>
</dbReference>
<proteinExistence type="predicted"/>
<accession>A0A017RT45</accession>
<protein>
    <recommendedName>
        <fullName evidence="8">PD-(D/E)XK endonuclease-like domain-containing protein</fullName>
    </recommendedName>
</protein>
<feature type="domain" description="PD-(D/E)XK endonuclease-like" evidence="8">
    <location>
        <begin position="13"/>
        <end position="307"/>
    </location>
</feature>